<dbReference type="Gene3D" id="2.40.33.20">
    <property type="entry name" value="PK beta-barrel domain-like"/>
    <property type="match status" value="1"/>
</dbReference>
<dbReference type="AlphaFoldDB" id="A0A956NHK8"/>
<dbReference type="Proteomes" id="UP000739538">
    <property type="component" value="Unassembled WGS sequence"/>
</dbReference>
<dbReference type="GO" id="GO:0030151">
    <property type="term" value="F:molybdenum ion binding"/>
    <property type="evidence" value="ECO:0007669"/>
    <property type="project" value="InterPro"/>
</dbReference>
<sequence length="156" mass="17062">MEHHVLRLWYRPAPGATPIEVQSLDLVAGQGVDLDHTRGSMRHVTIVFEDDWRRAAEEAGDADLDPVGRRANVLLSGGGGQGWIKQWVRLGPSLFEVKGVTAPCGVMDEFHQGLKDALEPEARAGVWGRLHASGTLRVGDVWNATEERPAPQSRPS</sequence>
<dbReference type="Pfam" id="PF03473">
    <property type="entry name" value="MOSC"/>
    <property type="match status" value="1"/>
</dbReference>
<dbReference type="GO" id="GO:0003824">
    <property type="term" value="F:catalytic activity"/>
    <property type="evidence" value="ECO:0007669"/>
    <property type="project" value="InterPro"/>
</dbReference>
<evidence type="ECO:0000313" key="2">
    <source>
        <dbReference type="EMBL" id="MCA9758876.1"/>
    </source>
</evidence>
<protein>
    <submittedName>
        <fullName evidence="2">MOSC domain-containing protein</fullName>
    </submittedName>
</protein>
<accession>A0A956NHK8</accession>
<proteinExistence type="predicted"/>
<evidence type="ECO:0000259" key="1">
    <source>
        <dbReference type="PROSITE" id="PS51340"/>
    </source>
</evidence>
<dbReference type="EMBL" id="JAGQHS010000224">
    <property type="protein sequence ID" value="MCA9758876.1"/>
    <property type="molecule type" value="Genomic_DNA"/>
</dbReference>
<evidence type="ECO:0000313" key="3">
    <source>
        <dbReference type="Proteomes" id="UP000739538"/>
    </source>
</evidence>
<dbReference type="GO" id="GO:0030170">
    <property type="term" value="F:pyridoxal phosphate binding"/>
    <property type="evidence" value="ECO:0007669"/>
    <property type="project" value="InterPro"/>
</dbReference>
<dbReference type="PROSITE" id="PS51340">
    <property type="entry name" value="MOSC"/>
    <property type="match status" value="1"/>
</dbReference>
<comment type="caution">
    <text evidence="2">The sequence shown here is derived from an EMBL/GenBank/DDBJ whole genome shotgun (WGS) entry which is preliminary data.</text>
</comment>
<reference evidence="2" key="1">
    <citation type="submission" date="2020-04" db="EMBL/GenBank/DDBJ databases">
        <authorList>
            <person name="Zhang T."/>
        </authorList>
    </citation>
    <scope>NUCLEOTIDE SEQUENCE</scope>
    <source>
        <strain evidence="2">HKST-UBA02</strain>
    </source>
</reference>
<organism evidence="2 3">
    <name type="scientific">Eiseniibacteriota bacterium</name>
    <dbReference type="NCBI Taxonomy" id="2212470"/>
    <lineage>
        <taxon>Bacteria</taxon>
        <taxon>Candidatus Eiseniibacteriota</taxon>
    </lineage>
</organism>
<dbReference type="SUPFAM" id="SSF50800">
    <property type="entry name" value="PK beta-barrel domain-like"/>
    <property type="match status" value="1"/>
</dbReference>
<gene>
    <name evidence="2" type="ORF">KDA27_23985</name>
</gene>
<dbReference type="InterPro" id="IPR005302">
    <property type="entry name" value="MoCF_Sase_C"/>
</dbReference>
<reference evidence="2" key="2">
    <citation type="journal article" date="2021" name="Microbiome">
        <title>Successional dynamics and alternative stable states in a saline activated sludge microbial community over 9 years.</title>
        <authorList>
            <person name="Wang Y."/>
            <person name="Ye J."/>
            <person name="Ju F."/>
            <person name="Liu L."/>
            <person name="Boyd J.A."/>
            <person name="Deng Y."/>
            <person name="Parks D.H."/>
            <person name="Jiang X."/>
            <person name="Yin X."/>
            <person name="Woodcroft B.J."/>
            <person name="Tyson G.W."/>
            <person name="Hugenholtz P."/>
            <person name="Polz M.F."/>
            <person name="Zhang T."/>
        </authorList>
    </citation>
    <scope>NUCLEOTIDE SEQUENCE</scope>
    <source>
        <strain evidence="2">HKST-UBA02</strain>
    </source>
</reference>
<name>A0A956NHK8_UNCEI</name>
<dbReference type="InterPro" id="IPR011037">
    <property type="entry name" value="Pyrv_Knase-like_insert_dom_sf"/>
</dbReference>
<feature type="domain" description="MOSC" evidence="1">
    <location>
        <begin position="11"/>
        <end position="145"/>
    </location>
</feature>